<dbReference type="Proteomes" id="UP000612055">
    <property type="component" value="Unassembled WGS sequence"/>
</dbReference>
<name>A0A836C2P4_9CHLO</name>
<evidence type="ECO:0000313" key="4">
    <source>
        <dbReference type="Proteomes" id="UP000612055"/>
    </source>
</evidence>
<accession>A0A836C2P4</accession>
<feature type="signal peptide" evidence="2">
    <location>
        <begin position="1"/>
        <end position="28"/>
    </location>
</feature>
<feature type="region of interest" description="Disordered" evidence="1">
    <location>
        <begin position="157"/>
        <end position="264"/>
    </location>
</feature>
<dbReference type="OrthoDB" id="554138at2759"/>
<reference evidence="3" key="1">
    <citation type="journal article" date="2020" name="bioRxiv">
        <title>Comparative genomics of Chlamydomonas.</title>
        <authorList>
            <person name="Craig R.J."/>
            <person name="Hasan A.R."/>
            <person name="Ness R.W."/>
            <person name="Keightley P.D."/>
        </authorList>
    </citation>
    <scope>NUCLEOTIDE SEQUENCE</scope>
    <source>
        <strain evidence="3">CCAP 11/70</strain>
    </source>
</reference>
<dbReference type="AlphaFoldDB" id="A0A836C2P4"/>
<keyword evidence="4" id="KW-1185">Reference proteome</keyword>
<dbReference type="PRINTS" id="PR01217">
    <property type="entry name" value="PRICHEXTENSN"/>
</dbReference>
<comment type="caution">
    <text evidence="3">The sequence shown here is derived from an EMBL/GenBank/DDBJ whole genome shotgun (WGS) entry which is preliminary data.</text>
</comment>
<sequence>MARWSCSRFPALLCTTLVAFVFGPCAEAASAQSVGWLRDPRCGTSCDPVSHLCLAASTYKTWDACPAGAVEVARGEALDASSCERSSQCRTDRACPLYGMSSANVYVSCDPSGCSGALEDCSKGGPAVITCCAMRTQVTCAAAFACTFGAAGARRLAQDWSSDSPPPTDLEDAPPPPSNPDPPSFEPPPLDSPSAPLPPDASPPMAPEDSELPSGPPPPSQPWAPGFDQLTMPPFLPAMPPSNEPTAPPTSPEHPPDMPPDAPFEFKFKDVIDLARRTFVDSAKDFDVGFDIPGVFHDVHHTVEEVLGSVGEVLGPYSGVLRIAAKAFSKAGNVLANIPIIMRWYAERWDGAIQPWVDYALCSSDNRAAISEEVLIVAEDVVRDIILPPVKIFFLATKSGAVISDVLLADYGLNTRAIDGAATRENGLKVVHWAMRLLKAMTRDGNNVVRKILDRVTTEILGDSGRLTPAEFAKDVRGLAANLISLTFKSAVKLGPDAGDLVKALFSMEAKEAKAFVKVIEWLVSKDDQTDLILSLIQIPPKDTWDVRNAQPFRTLFPPTAPTCQAGWNQPVSSHPVFVSALETLAPLGDVLGLLNKVAECVEEVVNTVRKSYKAFWSFGRMVAGAVGSVGKLLGLADNVFVDSGLLSGVEDLLDVALTEAFKTTEASEDQLTDVSEQPIIRDIFRFGAIALDSVTKASDTVSNSLGDGSPLEKLVAKQLDGLTENLGLDDKESNQDQAGQAPPTGVNRRLLMGSRSGAVRSVAKDASITAEPLVAPQEEATSGAARRLAALTPESVQVFSNFVSSVERLRPAVANLVTALRASSQERR</sequence>
<organism evidence="3 4">
    <name type="scientific">Edaphochlamys debaryana</name>
    <dbReference type="NCBI Taxonomy" id="47281"/>
    <lineage>
        <taxon>Eukaryota</taxon>
        <taxon>Viridiplantae</taxon>
        <taxon>Chlorophyta</taxon>
        <taxon>core chlorophytes</taxon>
        <taxon>Chlorophyceae</taxon>
        <taxon>CS clade</taxon>
        <taxon>Chlamydomonadales</taxon>
        <taxon>Chlamydomonadales incertae sedis</taxon>
        <taxon>Edaphochlamys</taxon>
    </lineage>
</organism>
<dbReference type="EMBL" id="JAEHOE010000017">
    <property type="protein sequence ID" value="KAG2496824.1"/>
    <property type="molecule type" value="Genomic_DNA"/>
</dbReference>
<proteinExistence type="predicted"/>
<feature type="chain" id="PRO_5032991154" evidence="2">
    <location>
        <begin position="29"/>
        <end position="829"/>
    </location>
</feature>
<feature type="region of interest" description="Disordered" evidence="1">
    <location>
        <begin position="727"/>
        <end position="750"/>
    </location>
</feature>
<keyword evidence="2" id="KW-0732">Signal</keyword>
<gene>
    <name evidence="3" type="ORF">HYH03_005230</name>
</gene>
<evidence type="ECO:0000256" key="2">
    <source>
        <dbReference type="SAM" id="SignalP"/>
    </source>
</evidence>
<evidence type="ECO:0000256" key="1">
    <source>
        <dbReference type="SAM" id="MobiDB-lite"/>
    </source>
</evidence>
<feature type="compositionally biased region" description="Pro residues" evidence="1">
    <location>
        <begin position="164"/>
        <end position="206"/>
    </location>
</feature>
<feature type="compositionally biased region" description="Pro residues" evidence="1">
    <location>
        <begin position="234"/>
        <end position="262"/>
    </location>
</feature>
<evidence type="ECO:0000313" key="3">
    <source>
        <dbReference type="EMBL" id="KAG2496824.1"/>
    </source>
</evidence>
<protein>
    <submittedName>
        <fullName evidence="3">Uncharacterized protein</fullName>
    </submittedName>
</protein>